<dbReference type="InterPro" id="IPR029069">
    <property type="entry name" value="HotDog_dom_sf"/>
</dbReference>
<dbReference type="InterPro" id="IPR002539">
    <property type="entry name" value="MaoC-like_dom"/>
</dbReference>
<dbReference type="GO" id="GO:0004312">
    <property type="term" value="F:fatty acid synthase activity"/>
    <property type="evidence" value="ECO:0007669"/>
    <property type="project" value="InterPro"/>
</dbReference>
<evidence type="ECO:0000313" key="3">
    <source>
        <dbReference type="Proteomes" id="UP000193083"/>
    </source>
</evidence>
<proteinExistence type="predicted"/>
<dbReference type="Pfam" id="PF01575">
    <property type="entry name" value="MaoC_dehydratas"/>
    <property type="match status" value="1"/>
</dbReference>
<name>A0A1X7PPW6_9HYPH</name>
<protein>
    <submittedName>
        <fullName evidence="2">Acyl dehydratase</fullName>
    </submittedName>
</protein>
<dbReference type="GO" id="GO:0006633">
    <property type="term" value="P:fatty acid biosynthetic process"/>
    <property type="evidence" value="ECO:0007669"/>
    <property type="project" value="InterPro"/>
</dbReference>
<gene>
    <name evidence="2" type="ORF">SAMN02982922_5009</name>
</gene>
<dbReference type="GO" id="GO:0005835">
    <property type="term" value="C:fatty acid synthase complex"/>
    <property type="evidence" value="ECO:0007669"/>
    <property type="project" value="InterPro"/>
</dbReference>
<accession>A0A1X7PPW6</accession>
<keyword evidence="3" id="KW-1185">Reference proteome</keyword>
<dbReference type="PANTHER" id="PTHR43664">
    <property type="entry name" value="MONOAMINE OXIDASE-RELATED"/>
    <property type="match status" value="1"/>
</dbReference>
<dbReference type="EMBL" id="FXBL01000004">
    <property type="protein sequence ID" value="SMH54048.1"/>
    <property type="molecule type" value="Genomic_DNA"/>
</dbReference>
<dbReference type="PRINTS" id="PR01483">
    <property type="entry name" value="FASYNTHASE"/>
</dbReference>
<dbReference type="Gene3D" id="3.10.129.10">
    <property type="entry name" value="Hotdog Thioesterase"/>
    <property type="match status" value="1"/>
</dbReference>
<sequence>MSDIDSTSQIWLEDFVPGTVLTSPSRLVTIEDIDTWAALTGERHPVHMDDAFAQAAGFRGRVAHGLFSLALVEGLKAEIGVFERSVIASLGWNNVKFSAPLYPGDNVHLRLTLVSKRSSSKPGKGIAEERGVLVKEDGTEVVSGDHIVILLSRPE</sequence>
<dbReference type="CDD" id="cd03441">
    <property type="entry name" value="R_hydratase_like"/>
    <property type="match status" value="1"/>
</dbReference>
<dbReference type="AlphaFoldDB" id="A0A1X7PPW6"/>
<dbReference type="InterPro" id="IPR052342">
    <property type="entry name" value="MCH/BMMD"/>
</dbReference>
<evidence type="ECO:0000259" key="1">
    <source>
        <dbReference type="Pfam" id="PF01575"/>
    </source>
</evidence>
<feature type="domain" description="MaoC-like" evidence="1">
    <location>
        <begin position="19"/>
        <end position="127"/>
    </location>
</feature>
<evidence type="ECO:0000313" key="2">
    <source>
        <dbReference type="EMBL" id="SMH54048.1"/>
    </source>
</evidence>
<dbReference type="InterPro" id="IPR003965">
    <property type="entry name" value="Fatty_acid_synthase"/>
</dbReference>
<organism evidence="2 3">
    <name type="scientific">Mesorhizobium australicum</name>
    <dbReference type="NCBI Taxonomy" id="536018"/>
    <lineage>
        <taxon>Bacteria</taxon>
        <taxon>Pseudomonadati</taxon>
        <taxon>Pseudomonadota</taxon>
        <taxon>Alphaproteobacteria</taxon>
        <taxon>Hyphomicrobiales</taxon>
        <taxon>Phyllobacteriaceae</taxon>
        <taxon>Mesorhizobium</taxon>
    </lineage>
</organism>
<reference evidence="2 3" key="1">
    <citation type="submission" date="2017-04" db="EMBL/GenBank/DDBJ databases">
        <authorList>
            <person name="Afonso C.L."/>
            <person name="Miller P.J."/>
            <person name="Scott M.A."/>
            <person name="Spackman E."/>
            <person name="Goraichik I."/>
            <person name="Dimitrov K.M."/>
            <person name="Suarez D.L."/>
            <person name="Swayne D.E."/>
        </authorList>
    </citation>
    <scope>NUCLEOTIDE SEQUENCE [LARGE SCALE GENOMIC DNA]</scope>
    <source>
        <strain evidence="2 3">B5P</strain>
    </source>
</reference>
<dbReference type="PANTHER" id="PTHR43664:SF1">
    <property type="entry name" value="BETA-METHYLMALYL-COA DEHYDRATASE"/>
    <property type="match status" value="1"/>
</dbReference>
<dbReference type="Proteomes" id="UP000193083">
    <property type="component" value="Unassembled WGS sequence"/>
</dbReference>
<dbReference type="SUPFAM" id="SSF54637">
    <property type="entry name" value="Thioesterase/thiol ester dehydrase-isomerase"/>
    <property type="match status" value="1"/>
</dbReference>
<dbReference type="RefSeq" id="WP_176247621.1">
    <property type="nucleotide sequence ID" value="NZ_FXBL01000004.1"/>
</dbReference>